<name>A0A059XX71_9BACT</name>
<dbReference type="GO" id="GO:0004140">
    <property type="term" value="F:dephospho-CoA kinase activity"/>
    <property type="evidence" value="ECO:0007669"/>
    <property type="project" value="UniProtKB-UniRule"/>
</dbReference>
<reference evidence="8" key="1">
    <citation type="submission" date="2014-02" db="EMBL/GenBank/DDBJ databases">
        <title>Complete genome sequence and comparative genomic analysis of the nitrogen-fixing bacterium Leptospirillum ferriphilum YSK.</title>
        <authorList>
            <person name="Guo X."/>
            <person name="Yin H."/>
            <person name="Liang Y."/>
            <person name="Hu Q."/>
            <person name="Ma L."/>
            <person name="Xiao Y."/>
            <person name="Zhang X."/>
            <person name="Qiu G."/>
            <person name="Liu X."/>
        </authorList>
    </citation>
    <scope>NUCLEOTIDE SEQUENCE [LARGE SCALE GENOMIC DNA]</scope>
    <source>
        <strain evidence="8">YSK</strain>
    </source>
</reference>
<comment type="function">
    <text evidence="5">Catalyzes the phosphorylation of the 3'-hydroxyl group of dephosphocoenzyme A to form coenzyme A.</text>
</comment>
<evidence type="ECO:0000313" key="7">
    <source>
        <dbReference type="EMBL" id="AIA29896.1"/>
    </source>
</evidence>
<keyword evidence="5" id="KW-0963">Cytoplasm</keyword>
<dbReference type="InterPro" id="IPR027417">
    <property type="entry name" value="P-loop_NTPase"/>
</dbReference>
<evidence type="ECO:0000256" key="3">
    <source>
        <dbReference type="ARBA" id="ARBA00022840"/>
    </source>
</evidence>
<dbReference type="PROSITE" id="PS51219">
    <property type="entry name" value="DPCK"/>
    <property type="match status" value="1"/>
</dbReference>
<dbReference type="Pfam" id="PF01121">
    <property type="entry name" value="CoaE"/>
    <property type="match status" value="1"/>
</dbReference>
<evidence type="ECO:0000313" key="8">
    <source>
        <dbReference type="Proteomes" id="UP000027059"/>
    </source>
</evidence>
<feature type="binding site" evidence="5">
    <location>
        <begin position="11"/>
        <end position="16"/>
    </location>
    <ligand>
        <name>ATP</name>
        <dbReference type="ChEBI" id="CHEBI:30616"/>
    </ligand>
</feature>
<keyword evidence="4 5" id="KW-0173">Coenzyme A biosynthesis</keyword>
<dbReference type="PANTHER" id="PTHR10695:SF46">
    <property type="entry name" value="BIFUNCTIONAL COENZYME A SYNTHASE-RELATED"/>
    <property type="match status" value="1"/>
</dbReference>
<evidence type="ECO:0000256" key="6">
    <source>
        <dbReference type="NCBIfam" id="TIGR00152"/>
    </source>
</evidence>
<protein>
    <recommendedName>
        <fullName evidence="5 6">Dephospho-CoA kinase</fullName>
        <ecNumber evidence="5 6">2.7.1.24</ecNumber>
    </recommendedName>
    <alternativeName>
        <fullName evidence="5">Dephosphocoenzyme A kinase</fullName>
    </alternativeName>
</protein>
<keyword evidence="5 7" id="KW-0418">Kinase</keyword>
<dbReference type="AlphaFoldDB" id="A0A059XX71"/>
<proteinExistence type="inferred from homology"/>
<dbReference type="KEGG" id="lfp:Y981_00800"/>
<gene>
    <name evidence="5" type="primary">coaE</name>
    <name evidence="7" type="ORF">Y981_00800</name>
</gene>
<organism evidence="7 8">
    <name type="scientific">Leptospirillum ferriphilum YSK</name>
    <dbReference type="NCBI Taxonomy" id="1441628"/>
    <lineage>
        <taxon>Bacteria</taxon>
        <taxon>Pseudomonadati</taxon>
        <taxon>Nitrospirota</taxon>
        <taxon>Nitrospiria</taxon>
        <taxon>Nitrospirales</taxon>
        <taxon>Nitrospiraceae</taxon>
        <taxon>Leptospirillum</taxon>
    </lineage>
</organism>
<dbReference type="EC" id="2.7.1.24" evidence="5 6"/>
<comment type="similarity">
    <text evidence="1 5">Belongs to the CoaE family.</text>
</comment>
<dbReference type="InterPro" id="IPR001977">
    <property type="entry name" value="Depp_CoAkinase"/>
</dbReference>
<dbReference type="GO" id="GO:0005524">
    <property type="term" value="F:ATP binding"/>
    <property type="evidence" value="ECO:0007669"/>
    <property type="project" value="UniProtKB-UniRule"/>
</dbReference>
<dbReference type="EMBL" id="CP007243">
    <property type="protein sequence ID" value="AIA29896.1"/>
    <property type="molecule type" value="Genomic_DNA"/>
</dbReference>
<keyword evidence="3 5" id="KW-0067">ATP-binding</keyword>
<dbReference type="Gene3D" id="3.40.50.300">
    <property type="entry name" value="P-loop containing nucleotide triphosphate hydrolases"/>
    <property type="match status" value="1"/>
</dbReference>
<comment type="pathway">
    <text evidence="5">Cofactor biosynthesis; coenzyme A biosynthesis; CoA from (R)-pantothenate: step 5/5.</text>
</comment>
<comment type="catalytic activity">
    <reaction evidence="5">
        <text>3'-dephospho-CoA + ATP = ADP + CoA + H(+)</text>
        <dbReference type="Rhea" id="RHEA:18245"/>
        <dbReference type="ChEBI" id="CHEBI:15378"/>
        <dbReference type="ChEBI" id="CHEBI:30616"/>
        <dbReference type="ChEBI" id="CHEBI:57287"/>
        <dbReference type="ChEBI" id="CHEBI:57328"/>
        <dbReference type="ChEBI" id="CHEBI:456216"/>
        <dbReference type="EC" id="2.7.1.24"/>
    </reaction>
</comment>
<dbReference type="GO" id="GO:0005737">
    <property type="term" value="C:cytoplasm"/>
    <property type="evidence" value="ECO:0007669"/>
    <property type="project" value="UniProtKB-SubCell"/>
</dbReference>
<evidence type="ECO:0000256" key="4">
    <source>
        <dbReference type="ARBA" id="ARBA00022993"/>
    </source>
</evidence>
<dbReference type="SUPFAM" id="SSF52540">
    <property type="entry name" value="P-loop containing nucleoside triphosphate hydrolases"/>
    <property type="match status" value="1"/>
</dbReference>
<accession>A0A059XX71</accession>
<keyword evidence="2 5" id="KW-0547">Nucleotide-binding</keyword>
<dbReference type="NCBIfam" id="TIGR00152">
    <property type="entry name" value="dephospho-CoA kinase"/>
    <property type="match status" value="1"/>
</dbReference>
<evidence type="ECO:0000256" key="2">
    <source>
        <dbReference type="ARBA" id="ARBA00022741"/>
    </source>
</evidence>
<reference evidence="7 8" key="2">
    <citation type="journal article" date="2015" name="Biomed. Res. Int.">
        <title>Effects of Arsenite Resistance on the Growth and Functional Gene Expression of Leptospirillum ferriphilum and Acidithiobacillus thiooxidans in Pure Culture and Coculture.</title>
        <authorList>
            <person name="Jiang H."/>
            <person name="Liang Y."/>
            <person name="Yin H."/>
            <person name="Xiao Y."/>
            <person name="Guo X."/>
            <person name="Xu Y."/>
            <person name="Hu Q."/>
            <person name="Liu H."/>
            <person name="Liu X."/>
        </authorList>
    </citation>
    <scope>NUCLEOTIDE SEQUENCE [LARGE SCALE GENOMIC DNA]</scope>
    <source>
        <strain evidence="7 8">YSK</strain>
    </source>
</reference>
<sequence>MRVIGLTGGIASGKSHVARFFEAAGTPVIHSDQLAREVVLPGTPSFERVREAFPDVFLDDGTLDRKALGKRIFSSQEDRKKLESILHPPIRELFMQKLGELEKKSPLVVYEVPLLFETGLDREVDLSVVVDVPEDLQILRLSKRDQMTPEEARRRISVQMPREERIRKADLVLPGDLSEEELKERVAGILVLASSMTPKRSYGV</sequence>
<evidence type="ECO:0000256" key="5">
    <source>
        <dbReference type="HAMAP-Rule" id="MF_00376"/>
    </source>
</evidence>
<dbReference type="UniPathway" id="UPA00241">
    <property type="reaction ID" value="UER00356"/>
</dbReference>
<dbReference type="CDD" id="cd02022">
    <property type="entry name" value="DPCK"/>
    <property type="match status" value="1"/>
</dbReference>
<dbReference type="PANTHER" id="PTHR10695">
    <property type="entry name" value="DEPHOSPHO-COA KINASE-RELATED"/>
    <property type="match status" value="1"/>
</dbReference>
<dbReference type="HAMAP" id="MF_00376">
    <property type="entry name" value="Dephospho_CoA_kinase"/>
    <property type="match status" value="1"/>
</dbReference>
<dbReference type="HOGENOM" id="CLU_057180_0_0_0"/>
<keyword evidence="5" id="KW-0808">Transferase</keyword>
<evidence type="ECO:0000256" key="1">
    <source>
        <dbReference type="ARBA" id="ARBA00009018"/>
    </source>
</evidence>
<dbReference type="GO" id="GO:0015937">
    <property type="term" value="P:coenzyme A biosynthetic process"/>
    <property type="evidence" value="ECO:0007669"/>
    <property type="project" value="UniProtKB-UniRule"/>
</dbReference>
<dbReference type="Proteomes" id="UP000027059">
    <property type="component" value="Chromosome"/>
</dbReference>
<comment type="subcellular location">
    <subcellularLocation>
        <location evidence="5">Cytoplasm</location>
    </subcellularLocation>
</comment>
<keyword evidence="8" id="KW-1185">Reference proteome</keyword>